<dbReference type="HOGENOM" id="CLU_026243_0_0_1"/>
<dbReference type="GO" id="GO:0006508">
    <property type="term" value="P:proteolysis"/>
    <property type="evidence" value="ECO:0007669"/>
    <property type="project" value="InterPro"/>
</dbReference>
<feature type="domain" description="Peptidase A1" evidence="9">
    <location>
        <begin position="65"/>
        <end position="391"/>
    </location>
</feature>
<keyword evidence="7" id="KW-1133">Transmembrane helix</keyword>
<evidence type="ECO:0000259" key="9">
    <source>
        <dbReference type="PROSITE" id="PS51767"/>
    </source>
</evidence>
<proteinExistence type="inferred from homology"/>
<dbReference type="InterPro" id="IPR021109">
    <property type="entry name" value="Peptidase_aspartic_dom_sf"/>
</dbReference>
<dbReference type="InterPro" id="IPR001461">
    <property type="entry name" value="Aspartic_peptidase_A1"/>
</dbReference>
<dbReference type="OrthoDB" id="771136at2759"/>
<evidence type="ECO:0000313" key="10">
    <source>
        <dbReference type="EMBL" id="EWC44963.1"/>
    </source>
</evidence>
<keyword evidence="8" id="KW-0732">Signal</keyword>
<gene>
    <name evidence="10" type="ORF">DRE_01022</name>
</gene>
<evidence type="ECO:0000256" key="1">
    <source>
        <dbReference type="ARBA" id="ARBA00007447"/>
    </source>
</evidence>
<keyword evidence="4" id="KW-0067">ATP-binding</keyword>
<feature type="signal peptide" evidence="8">
    <location>
        <begin position="1"/>
        <end position="18"/>
    </location>
</feature>
<feature type="compositionally biased region" description="Polar residues" evidence="6">
    <location>
        <begin position="415"/>
        <end position="431"/>
    </location>
</feature>
<dbReference type="PANTHER" id="PTHR47966">
    <property type="entry name" value="BETA-SITE APP-CLEAVING ENZYME, ISOFORM A-RELATED"/>
    <property type="match status" value="1"/>
</dbReference>
<dbReference type="PROSITE" id="PS51767">
    <property type="entry name" value="PEPTIDASE_A1"/>
    <property type="match status" value="1"/>
</dbReference>
<evidence type="ECO:0000256" key="2">
    <source>
        <dbReference type="ARBA" id="ARBA00022553"/>
    </source>
</evidence>
<dbReference type="AlphaFoldDB" id="W7HYF6"/>
<keyword evidence="5" id="KW-1015">Disulfide bond</keyword>
<dbReference type="GO" id="GO:0005524">
    <property type="term" value="F:ATP binding"/>
    <property type="evidence" value="ECO:0007669"/>
    <property type="project" value="UniProtKB-KW"/>
</dbReference>
<comment type="similarity">
    <text evidence="1">Belongs to the peptidase A1 family.</text>
</comment>
<accession>W7HYF6</accession>
<dbReference type="InterPro" id="IPR033121">
    <property type="entry name" value="PEPTIDASE_A1"/>
</dbReference>
<evidence type="ECO:0000256" key="6">
    <source>
        <dbReference type="SAM" id="MobiDB-lite"/>
    </source>
</evidence>
<feature type="region of interest" description="Disordered" evidence="6">
    <location>
        <begin position="650"/>
        <end position="675"/>
    </location>
</feature>
<keyword evidence="7" id="KW-0472">Membrane</keyword>
<evidence type="ECO:0000256" key="4">
    <source>
        <dbReference type="ARBA" id="ARBA00022840"/>
    </source>
</evidence>
<keyword evidence="2" id="KW-0597">Phosphoprotein</keyword>
<keyword evidence="3" id="KW-0547">Nucleotide-binding</keyword>
<dbReference type="CDD" id="cd12087">
    <property type="entry name" value="TM_EGFR-like"/>
    <property type="match status" value="1"/>
</dbReference>
<protein>
    <recommendedName>
        <fullName evidence="9">Peptidase A1 domain-containing protein</fullName>
    </recommendedName>
</protein>
<organism evidence="10 11">
    <name type="scientific">Drechslerella stenobrocha 248</name>
    <dbReference type="NCBI Taxonomy" id="1043628"/>
    <lineage>
        <taxon>Eukaryota</taxon>
        <taxon>Fungi</taxon>
        <taxon>Dikarya</taxon>
        <taxon>Ascomycota</taxon>
        <taxon>Pezizomycotina</taxon>
        <taxon>Orbiliomycetes</taxon>
        <taxon>Orbiliales</taxon>
        <taxon>Orbiliaceae</taxon>
        <taxon>Drechslerella</taxon>
    </lineage>
</organism>
<name>W7HYF6_9PEZI</name>
<feature type="disulfide bond" evidence="5">
    <location>
        <begin position="317"/>
        <end position="353"/>
    </location>
</feature>
<dbReference type="Gene3D" id="2.40.70.10">
    <property type="entry name" value="Acid Proteases"/>
    <property type="match status" value="2"/>
</dbReference>
<reference evidence="10 11" key="1">
    <citation type="submission" date="2013-05" db="EMBL/GenBank/DDBJ databases">
        <title>Drechslerella stenobrocha genome reveals carnivorous origination and mechanical trapping mechanism of predatory fungi.</title>
        <authorList>
            <person name="Liu X."/>
            <person name="Zhang W."/>
            <person name="Liu K."/>
        </authorList>
    </citation>
    <scope>NUCLEOTIDE SEQUENCE [LARGE SCALE GENOMIC DNA]</scope>
    <source>
        <strain evidence="10 11">248</strain>
    </source>
</reference>
<dbReference type="PRINTS" id="PR00792">
    <property type="entry name" value="PEPSIN"/>
</dbReference>
<feature type="compositionally biased region" description="Gly residues" evidence="6">
    <location>
        <begin position="650"/>
        <end position="661"/>
    </location>
</feature>
<dbReference type="Pfam" id="PF21314">
    <property type="entry name" value="TM_ErbB1"/>
    <property type="match status" value="1"/>
</dbReference>
<dbReference type="GO" id="GO:0004190">
    <property type="term" value="F:aspartic-type endopeptidase activity"/>
    <property type="evidence" value="ECO:0007669"/>
    <property type="project" value="InterPro"/>
</dbReference>
<feature type="region of interest" description="Disordered" evidence="6">
    <location>
        <begin position="604"/>
        <end position="624"/>
    </location>
</feature>
<feature type="chain" id="PRO_5004893845" description="Peptidase A1 domain-containing protein" evidence="8">
    <location>
        <begin position="19"/>
        <end position="675"/>
    </location>
</feature>
<evidence type="ECO:0000256" key="8">
    <source>
        <dbReference type="SAM" id="SignalP"/>
    </source>
</evidence>
<evidence type="ECO:0000256" key="7">
    <source>
        <dbReference type="SAM" id="Phobius"/>
    </source>
</evidence>
<evidence type="ECO:0000313" key="11">
    <source>
        <dbReference type="Proteomes" id="UP000024837"/>
    </source>
</evidence>
<dbReference type="PANTHER" id="PTHR47966:SF51">
    <property type="entry name" value="BETA-SITE APP-CLEAVING ENZYME, ISOFORM A-RELATED"/>
    <property type="match status" value="1"/>
</dbReference>
<sequence>MWPAVLLALALGLRLATTTTTTTTTTSTAKAVTLQLRANPAPDIRLTKRDYIASSFRSDSQAASYFVDVLVGTPPQFFPLALSSGSTTWVPSPRDTDSRRFCANRATGNEFWSCFYPNFFEPNKSTTFVPYANSRFDRTYGSSRIFAKGSWGSDVFQINQLTIANVSFGLATNWTTGGKLGLGVGLDRSVDSYPTIPEVMAADNAINLVLYSLYVNDIRNDGGGIYFGAVDQSKYTGSLRSYDSLEVGQVPVTGVYWISASGTNTSLTGEQVRSDDVGELQLGTPSLWLPNNVFTALVNLIPGLTYQQSYEAYTMQCGADLNLGVLQFDLDGMLISIGLRQILLEYPPGSGLCVFLAYQNSYSGPKYLLGTPFLRSAFSVFDYTNNQTSIAPSVANSTSSSVREVPAAGVRALPQSGQSGDVASPSPTTALDPSPSATSIAASTKPNVAAIAGGTVGGIVAIAIIASLAWFFIRRRNQQQQQQAPDMPLPAPAERGDPFPYSQDAISPIATTQPSAPHYNFTQPQYKPPEMTTTNITAISPASASTPSHHYAYNFPPANTYVDAHAHPYVEPVHPYADPTTHPYQQPHPPTSYHESWSAAAAMQQRNSTDRRTPSLASTNSGTYVPPALDLSTYGGGAMDAMPTNFGGGYDGGNGGGGQGQQGYPTHGGHNGYHY</sequence>
<dbReference type="InterPro" id="IPR049328">
    <property type="entry name" value="TM_ErbB1"/>
</dbReference>
<feature type="transmembrane region" description="Helical" evidence="7">
    <location>
        <begin position="448"/>
        <end position="473"/>
    </location>
</feature>
<feature type="region of interest" description="Disordered" evidence="6">
    <location>
        <begin position="413"/>
        <end position="438"/>
    </location>
</feature>
<dbReference type="EMBL" id="KI966433">
    <property type="protein sequence ID" value="EWC44963.1"/>
    <property type="molecule type" value="Genomic_DNA"/>
</dbReference>
<keyword evidence="7" id="KW-0812">Transmembrane</keyword>
<dbReference type="SUPFAM" id="SSF50630">
    <property type="entry name" value="Acid proteases"/>
    <property type="match status" value="1"/>
</dbReference>
<keyword evidence="11" id="KW-1185">Reference proteome</keyword>
<evidence type="ECO:0000256" key="3">
    <source>
        <dbReference type="ARBA" id="ARBA00022741"/>
    </source>
</evidence>
<evidence type="ECO:0000256" key="5">
    <source>
        <dbReference type="PIRSR" id="PIRSR601461-2"/>
    </source>
</evidence>
<dbReference type="Proteomes" id="UP000024837">
    <property type="component" value="Unassembled WGS sequence"/>
</dbReference>
<dbReference type="Pfam" id="PF00026">
    <property type="entry name" value="Asp"/>
    <property type="match status" value="1"/>
</dbReference>